<dbReference type="GO" id="GO:0000287">
    <property type="term" value="F:magnesium ion binding"/>
    <property type="evidence" value="ECO:0007669"/>
    <property type="project" value="TreeGrafter"/>
</dbReference>
<proteinExistence type="predicted"/>
<dbReference type="Pfam" id="PF08282">
    <property type="entry name" value="Hydrolase_3"/>
    <property type="match status" value="1"/>
</dbReference>
<feature type="non-terminal residue" evidence="1">
    <location>
        <position position="1"/>
    </location>
</feature>
<sequence>RDVKFAGNKCILTGDPAHLEKLEKKAAKDFEGRLSVYRSEGFYLEMMPLGVDKAYGVAKLLERLGYRRSQMVCCGDGFNDLPMIEYAGFGVAMANAPEQLKEKADYVAPSCDEDGLVDVITRFIKDW</sequence>
<dbReference type="NCBIfam" id="TIGR01484">
    <property type="entry name" value="HAD-SF-IIB"/>
    <property type="match status" value="1"/>
</dbReference>
<dbReference type="PANTHER" id="PTHR10000:SF8">
    <property type="entry name" value="HAD SUPERFAMILY HYDROLASE-LIKE, TYPE 3"/>
    <property type="match status" value="1"/>
</dbReference>
<dbReference type="EMBL" id="AJWY01010454">
    <property type="protein sequence ID" value="EKC55500.1"/>
    <property type="molecule type" value="Genomic_DNA"/>
</dbReference>
<accession>K1SNQ2</accession>
<dbReference type="InterPro" id="IPR036412">
    <property type="entry name" value="HAD-like_sf"/>
</dbReference>
<gene>
    <name evidence="1" type="ORF">LEA_15315</name>
</gene>
<protein>
    <submittedName>
        <fullName evidence="1">HAD-superfamily hydrolase, subfamily IIB</fullName>
    </submittedName>
</protein>
<dbReference type="GO" id="GO:0016791">
    <property type="term" value="F:phosphatase activity"/>
    <property type="evidence" value="ECO:0007669"/>
    <property type="project" value="TreeGrafter"/>
</dbReference>
<reference evidence="1" key="1">
    <citation type="journal article" date="2013" name="Environ. Microbiol.">
        <title>Microbiota from the distal guts of lean and obese adolescents exhibit partial functional redundancy besides clear differences in community structure.</title>
        <authorList>
            <person name="Ferrer M."/>
            <person name="Ruiz A."/>
            <person name="Lanza F."/>
            <person name="Haange S.B."/>
            <person name="Oberbach A."/>
            <person name="Till H."/>
            <person name="Bargiela R."/>
            <person name="Campoy C."/>
            <person name="Segura M.T."/>
            <person name="Richter M."/>
            <person name="von Bergen M."/>
            <person name="Seifert J."/>
            <person name="Suarez A."/>
        </authorList>
    </citation>
    <scope>NUCLEOTIDE SEQUENCE</scope>
</reference>
<dbReference type="InterPro" id="IPR006379">
    <property type="entry name" value="HAD-SF_hydro_IIB"/>
</dbReference>
<keyword evidence="1" id="KW-0378">Hydrolase</keyword>
<dbReference type="Gene3D" id="3.40.50.1000">
    <property type="entry name" value="HAD superfamily/HAD-like"/>
    <property type="match status" value="1"/>
</dbReference>
<name>K1SNQ2_9ZZZZ</name>
<comment type="caution">
    <text evidence="1">The sequence shown here is derived from an EMBL/GenBank/DDBJ whole genome shotgun (WGS) entry which is preliminary data.</text>
</comment>
<dbReference type="SUPFAM" id="SSF56784">
    <property type="entry name" value="HAD-like"/>
    <property type="match status" value="1"/>
</dbReference>
<evidence type="ECO:0000313" key="1">
    <source>
        <dbReference type="EMBL" id="EKC55500.1"/>
    </source>
</evidence>
<dbReference type="GO" id="GO:0005829">
    <property type="term" value="C:cytosol"/>
    <property type="evidence" value="ECO:0007669"/>
    <property type="project" value="TreeGrafter"/>
</dbReference>
<dbReference type="PROSITE" id="PS01229">
    <property type="entry name" value="COF_2"/>
    <property type="match status" value="1"/>
</dbReference>
<dbReference type="AlphaFoldDB" id="K1SNQ2"/>
<organism evidence="1">
    <name type="scientific">human gut metagenome</name>
    <dbReference type="NCBI Taxonomy" id="408170"/>
    <lineage>
        <taxon>unclassified sequences</taxon>
        <taxon>metagenomes</taxon>
        <taxon>organismal metagenomes</taxon>
    </lineage>
</organism>
<dbReference type="Gene3D" id="3.30.1240.10">
    <property type="match status" value="1"/>
</dbReference>
<dbReference type="InterPro" id="IPR023214">
    <property type="entry name" value="HAD_sf"/>
</dbReference>
<dbReference type="PANTHER" id="PTHR10000">
    <property type="entry name" value="PHOSPHOSERINE PHOSPHATASE"/>
    <property type="match status" value="1"/>
</dbReference>